<keyword evidence="11" id="KW-0539">Nucleus</keyword>
<keyword evidence="18" id="KW-1185">Reference proteome</keyword>
<protein>
    <recommendedName>
        <fullName evidence="3">Zinc finger CCCH-type with G patch domain-containing protein</fullName>
    </recommendedName>
</protein>
<dbReference type="PROSITE" id="PS50103">
    <property type="entry name" value="ZF_C3H1"/>
    <property type="match status" value="1"/>
</dbReference>
<evidence type="ECO:0000256" key="10">
    <source>
        <dbReference type="ARBA" id="ARBA00023163"/>
    </source>
</evidence>
<feature type="coiled-coil region" evidence="13">
    <location>
        <begin position="1"/>
        <end position="28"/>
    </location>
</feature>
<evidence type="ECO:0000256" key="2">
    <source>
        <dbReference type="ARBA" id="ARBA00004123"/>
    </source>
</evidence>
<comment type="function">
    <text evidence="1">Transcription repressor.</text>
</comment>
<dbReference type="CDD" id="cd20384">
    <property type="entry name" value="Tudor_ZGPAT"/>
    <property type="match status" value="1"/>
</dbReference>
<keyword evidence="8" id="KW-0805">Transcription regulation</keyword>
<evidence type="ECO:0000256" key="9">
    <source>
        <dbReference type="ARBA" id="ARBA00023125"/>
    </source>
</evidence>
<sequence>MEDLKHSIIQYNEQLQLVNNALAIAQDDIERESLLALQSDVQQLIQLTQDSLDAKQNDANERSSRNFGSNDTSQLDQEYALFMQEMSETEAHNTEINASNSRSVKDEGQIQSEDENSDIEDELASLLGMKCAVYHTHKWGGQPSLHNAMVSSIEPRQNDDQFNDLQVRVLFTHPTHAEMLPCPYFLDGECKFTDDQCRYSHGSVVKLSILKEAIEPNFEAIKVGSRILFKLKPPDNENVNLVKKSIEKYNLWHLAVVKSVDFETKTCIVKLEHGLSSGEKRKIVAEEFYLSFEEIFPLSSENTEDYKSDDSLSDTEYPESKSCHLDGDSEKCDLLVEKIPQNSGPAIGEWERHTRGIGSKLMLSMGYVPGTGLGAAGDGRIQPVEAQVLPVGRGLDHCMDISRRLASKDPIKVGQKLKRLQRREEDRNKRAYEREKERERRNVFNFLNRTLGDTNINPESSSGSQTTDYKQSNAVGTRIVTDVVFRETILT</sequence>
<evidence type="ECO:0000256" key="14">
    <source>
        <dbReference type="SAM" id="MobiDB-lite"/>
    </source>
</evidence>
<feature type="region of interest" description="Disordered" evidence="14">
    <location>
        <begin position="302"/>
        <end position="325"/>
    </location>
</feature>
<keyword evidence="4" id="KW-0678">Repressor</keyword>
<feature type="region of interest" description="Disordered" evidence="14">
    <location>
        <begin position="89"/>
        <end position="118"/>
    </location>
</feature>
<dbReference type="EMBL" id="OW152817">
    <property type="protein sequence ID" value="CAH2068506.1"/>
    <property type="molecule type" value="Genomic_DNA"/>
</dbReference>
<gene>
    <name evidence="17" type="ORF">IPOD504_LOCUS14379</name>
</gene>
<feature type="domain" description="G-patch" evidence="16">
    <location>
        <begin position="354"/>
        <end position="400"/>
    </location>
</feature>
<dbReference type="InterPro" id="IPR000467">
    <property type="entry name" value="G_patch_dom"/>
</dbReference>
<feature type="non-terminal residue" evidence="17">
    <location>
        <position position="491"/>
    </location>
</feature>
<comment type="subcellular location">
    <subcellularLocation>
        <location evidence="2">Nucleus</location>
    </subcellularLocation>
</comment>
<accession>A0ABN8IZT6</accession>
<reference evidence="17" key="1">
    <citation type="submission" date="2022-03" db="EMBL/GenBank/DDBJ databases">
        <authorList>
            <person name="Martin H S."/>
        </authorList>
    </citation>
    <scope>NUCLEOTIDE SEQUENCE</scope>
</reference>
<keyword evidence="5 12" id="KW-0479">Metal-binding</keyword>
<dbReference type="SMART" id="SM00443">
    <property type="entry name" value="G_patch"/>
    <property type="match status" value="1"/>
</dbReference>
<name>A0ABN8IZT6_9NEOP</name>
<evidence type="ECO:0000256" key="12">
    <source>
        <dbReference type="PROSITE-ProRule" id="PRU00723"/>
    </source>
</evidence>
<dbReference type="InterPro" id="IPR000571">
    <property type="entry name" value="Znf_CCCH"/>
</dbReference>
<dbReference type="Proteomes" id="UP000837857">
    <property type="component" value="Chromosome 5"/>
</dbReference>
<evidence type="ECO:0000256" key="8">
    <source>
        <dbReference type="ARBA" id="ARBA00023015"/>
    </source>
</evidence>
<proteinExistence type="predicted"/>
<feature type="domain" description="C3H1-type" evidence="15">
    <location>
        <begin position="181"/>
        <end position="204"/>
    </location>
</feature>
<evidence type="ECO:0000256" key="1">
    <source>
        <dbReference type="ARBA" id="ARBA00004062"/>
    </source>
</evidence>
<evidence type="ECO:0000313" key="18">
    <source>
        <dbReference type="Proteomes" id="UP000837857"/>
    </source>
</evidence>
<evidence type="ECO:0000256" key="13">
    <source>
        <dbReference type="SAM" id="Coils"/>
    </source>
</evidence>
<dbReference type="PANTHER" id="PTHR46297:SF1">
    <property type="entry name" value="ZINC FINGER CCCH-TYPE WITH G PATCH DOMAIN-CONTAINING PROTEIN"/>
    <property type="match status" value="1"/>
</dbReference>
<keyword evidence="9" id="KW-0238">DNA-binding</keyword>
<keyword evidence="6 12" id="KW-0863">Zinc-finger</keyword>
<evidence type="ECO:0000256" key="5">
    <source>
        <dbReference type="ARBA" id="ARBA00022723"/>
    </source>
</evidence>
<feature type="zinc finger region" description="C3H1-type" evidence="12">
    <location>
        <begin position="181"/>
        <end position="204"/>
    </location>
</feature>
<evidence type="ECO:0000259" key="16">
    <source>
        <dbReference type="PROSITE" id="PS50174"/>
    </source>
</evidence>
<dbReference type="PROSITE" id="PS50174">
    <property type="entry name" value="G_PATCH"/>
    <property type="match status" value="1"/>
</dbReference>
<organism evidence="17 18">
    <name type="scientific">Iphiclides podalirius</name>
    <name type="common">scarce swallowtail</name>
    <dbReference type="NCBI Taxonomy" id="110791"/>
    <lineage>
        <taxon>Eukaryota</taxon>
        <taxon>Metazoa</taxon>
        <taxon>Ecdysozoa</taxon>
        <taxon>Arthropoda</taxon>
        <taxon>Hexapoda</taxon>
        <taxon>Insecta</taxon>
        <taxon>Pterygota</taxon>
        <taxon>Neoptera</taxon>
        <taxon>Endopterygota</taxon>
        <taxon>Lepidoptera</taxon>
        <taxon>Glossata</taxon>
        <taxon>Ditrysia</taxon>
        <taxon>Papilionoidea</taxon>
        <taxon>Papilionidae</taxon>
        <taxon>Papilioninae</taxon>
        <taxon>Iphiclides</taxon>
    </lineage>
</organism>
<dbReference type="Gene3D" id="2.30.30.1190">
    <property type="match status" value="1"/>
</dbReference>
<feature type="region of interest" description="Disordered" evidence="14">
    <location>
        <begin position="450"/>
        <end position="471"/>
    </location>
</feature>
<dbReference type="PANTHER" id="PTHR46297">
    <property type="entry name" value="ZINC FINGER CCCH-TYPE WITH G PATCH DOMAIN-CONTAINING PROTEIN"/>
    <property type="match status" value="1"/>
</dbReference>
<evidence type="ECO:0000256" key="3">
    <source>
        <dbReference type="ARBA" id="ARBA00022414"/>
    </source>
</evidence>
<evidence type="ECO:0000259" key="15">
    <source>
        <dbReference type="PROSITE" id="PS50103"/>
    </source>
</evidence>
<dbReference type="Pfam" id="PF01585">
    <property type="entry name" value="G-patch"/>
    <property type="match status" value="1"/>
</dbReference>
<evidence type="ECO:0000313" key="17">
    <source>
        <dbReference type="EMBL" id="CAH2068506.1"/>
    </source>
</evidence>
<evidence type="ECO:0000256" key="7">
    <source>
        <dbReference type="ARBA" id="ARBA00022833"/>
    </source>
</evidence>
<evidence type="ECO:0000256" key="4">
    <source>
        <dbReference type="ARBA" id="ARBA00022491"/>
    </source>
</evidence>
<keyword evidence="7 12" id="KW-0862">Zinc</keyword>
<keyword evidence="13" id="KW-0175">Coiled coil</keyword>
<keyword evidence="10" id="KW-0804">Transcription</keyword>
<evidence type="ECO:0000256" key="6">
    <source>
        <dbReference type="ARBA" id="ARBA00022771"/>
    </source>
</evidence>
<evidence type="ECO:0000256" key="11">
    <source>
        <dbReference type="ARBA" id="ARBA00023242"/>
    </source>
</evidence>